<organism evidence="2">
    <name type="scientific">Anguilla anguilla</name>
    <name type="common">European freshwater eel</name>
    <name type="synonym">Muraena anguilla</name>
    <dbReference type="NCBI Taxonomy" id="7936"/>
    <lineage>
        <taxon>Eukaryota</taxon>
        <taxon>Metazoa</taxon>
        <taxon>Chordata</taxon>
        <taxon>Craniata</taxon>
        <taxon>Vertebrata</taxon>
        <taxon>Euteleostomi</taxon>
        <taxon>Actinopterygii</taxon>
        <taxon>Neopterygii</taxon>
        <taxon>Teleostei</taxon>
        <taxon>Anguilliformes</taxon>
        <taxon>Anguillidae</taxon>
        <taxon>Anguilla</taxon>
    </lineage>
</organism>
<keyword evidence="1" id="KW-0472">Membrane</keyword>
<keyword evidence="1" id="KW-1133">Transmembrane helix</keyword>
<name>A0A0E9R875_ANGAN</name>
<dbReference type="EMBL" id="GBXM01083288">
    <property type="protein sequence ID" value="JAH25289.1"/>
    <property type="molecule type" value="Transcribed_RNA"/>
</dbReference>
<dbReference type="AlphaFoldDB" id="A0A0E9R875"/>
<reference evidence="2" key="2">
    <citation type="journal article" date="2015" name="Fish Shellfish Immunol.">
        <title>Early steps in the European eel (Anguilla anguilla)-Vibrio vulnificus interaction in the gills: Role of the RtxA13 toxin.</title>
        <authorList>
            <person name="Callol A."/>
            <person name="Pajuelo D."/>
            <person name="Ebbesson L."/>
            <person name="Teles M."/>
            <person name="MacKenzie S."/>
            <person name="Amaro C."/>
        </authorList>
    </citation>
    <scope>NUCLEOTIDE SEQUENCE</scope>
</reference>
<feature type="transmembrane region" description="Helical" evidence="1">
    <location>
        <begin position="20"/>
        <end position="39"/>
    </location>
</feature>
<reference evidence="2" key="1">
    <citation type="submission" date="2014-11" db="EMBL/GenBank/DDBJ databases">
        <authorList>
            <person name="Amaro Gonzalez C."/>
        </authorList>
    </citation>
    <scope>NUCLEOTIDE SEQUENCE</scope>
</reference>
<evidence type="ECO:0000313" key="2">
    <source>
        <dbReference type="EMBL" id="JAH25289.1"/>
    </source>
</evidence>
<evidence type="ECO:0000256" key="1">
    <source>
        <dbReference type="SAM" id="Phobius"/>
    </source>
</evidence>
<accession>A0A0E9R875</accession>
<keyword evidence="1" id="KW-0812">Transmembrane</keyword>
<proteinExistence type="predicted"/>
<protein>
    <submittedName>
        <fullName evidence="2">Uncharacterized protein</fullName>
    </submittedName>
</protein>
<sequence length="85" mass="8965">MGGHSGIVVSTVTSQQKDCGFGMGAFLCGVCMFSPWVYSGYSSFLPHSKTCMLGALLQVPMTKALSSALELVSRRSTREAAAHCS</sequence>